<protein>
    <recommendedName>
        <fullName evidence="2">DUF3108 domain-containing protein</fullName>
    </recommendedName>
</protein>
<sequence>MPAMHRFLQLLLVVALFPIPDNLSSQAIVLDEGTFLVEIGGRRIGTETFRIRRAGFGDNTRVIAQGNLDLVEDGESQVIQSALGTVGVSMSLNAYQSRVSSPAELQVRLQRRGDRLISETVSEAGKEEREYPRLSSQTPTVLLDRFFAHHYYFLAQYLQPGETRISIIHPRPGGQVSGVLQMLDVQPVELGPILIQGQRVELQLEGERHEVWLDNQNRVLRVEIASLGYVAIRREAPP</sequence>
<evidence type="ECO:0000313" key="1">
    <source>
        <dbReference type="EMBL" id="SVC20382.1"/>
    </source>
</evidence>
<organism evidence="1">
    <name type="scientific">marine metagenome</name>
    <dbReference type="NCBI Taxonomy" id="408172"/>
    <lineage>
        <taxon>unclassified sequences</taxon>
        <taxon>metagenomes</taxon>
        <taxon>ecological metagenomes</taxon>
    </lineage>
</organism>
<dbReference type="AlphaFoldDB" id="A0A382KAF0"/>
<proteinExistence type="predicted"/>
<accession>A0A382KAF0</accession>
<dbReference type="EMBL" id="UINC01078882">
    <property type="protein sequence ID" value="SVC20382.1"/>
    <property type="molecule type" value="Genomic_DNA"/>
</dbReference>
<reference evidence="1" key="1">
    <citation type="submission" date="2018-05" db="EMBL/GenBank/DDBJ databases">
        <authorList>
            <person name="Lanie J.A."/>
            <person name="Ng W.-L."/>
            <person name="Kazmierczak K.M."/>
            <person name="Andrzejewski T.M."/>
            <person name="Davidsen T.M."/>
            <person name="Wayne K.J."/>
            <person name="Tettelin H."/>
            <person name="Glass J.I."/>
            <person name="Rusch D."/>
            <person name="Podicherti R."/>
            <person name="Tsui H.-C.T."/>
            <person name="Winkler M.E."/>
        </authorList>
    </citation>
    <scope>NUCLEOTIDE SEQUENCE</scope>
</reference>
<name>A0A382KAF0_9ZZZZ</name>
<evidence type="ECO:0008006" key="2">
    <source>
        <dbReference type="Google" id="ProtNLM"/>
    </source>
</evidence>
<gene>
    <name evidence="1" type="ORF">METZ01_LOCUS273236</name>
</gene>